<dbReference type="PROSITE" id="PS51257">
    <property type="entry name" value="PROKAR_LIPOPROTEIN"/>
    <property type="match status" value="1"/>
</dbReference>
<dbReference type="PANTHER" id="PTHR41339:SF1">
    <property type="entry name" value="SECRETED PROTEIN"/>
    <property type="match status" value="1"/>
</dbReference>
<feature type="region of interest" description="Disordered" evidence="1">
    <location>
        <begin position="25"/>
        <end position="47"/>
    </location>
</feature>
<evidence type="ECO:0000313" key="2">
    <source>
        <dbReference type="EMBL" id="GAA4914795.1"/>
    </source>
</evidence>
<name>A0ABP9FTL0_9SPHI</name>
<dbReference type="RefSeq" id="WP_345330795.1">
    <property type="nucleotide sequence ID" value="NZ_BAABJI010000002.1"/>
</dbReference>
<dbReference type="EMBL" id="BAABJI010000002">
    <property type="protein sequence ID" value="GAA4914795.1"/>
    <property type="molecule type" value="Genomic_DNA"/>
</dbReference>
<feature type="region of interest" description="Disordered" evidence="1">
    <location>
        <begin position="297"/>
        <end position="319"/>
    </location>
</feature>
<sequence length="466" mass="48120">MVKQIKNAGVAAMVAAALFTTSCKKEKSNDGSGYHNRSKSAGFTNPTQSIPVNAAGVIQDNFDGNTTDNVINLTSSTVWLIDGVSYVPSGKTLKIPAGTILSSGAFKTYSATENGVTISKDIRGVLVVVKGAKLDAQGTEALPIVFTSPNAPGSRAAGDFGGIILLGDAPTNQPTTTVIEGLPTPPSGVDITYGGTDNVDNSGTLKYVRIEYPGLVLFANNEINGLTLGGVGSGTTLDHIQVTYSADDSFEFFGGKVNATYLVAAGGDDDDFDFDFGYTGSIQYAVGVKALNSTHSTSGGVSDANGIESDNDKTGSTGTPKTLPVLKNFTLLGTSTDNAVLKLGARFRRNTNFDLQNSVIGGFPAGVTTENSASGTFSTNILHAFSATGAYTPASTATPANNYLLLGAVGTSPFYLDHATAYNVNNLIPRSSSPIAATQGAVAKGTASGATWLKNWTLFTTQTKVY</sequence>
<evidence type="ECO:0000313" key="3">
    <source>
        <dbReference type="Proteomes" id="UP001501436"/>
    </source>
</evidence>
<gene>
    <name evidence="2" type="ORF">GCM10023313_17740</name>
</gene>
<evidence type="ECO:0000256" key="1">
    <source>
        <dbReference type="SAM" id="MobiDB-lite"/>
    </source>
</evidence>
<evidence type="ECO:0008006" key="4">
    <source>
        <dbReference type="Google" id="ProtNLM"/>
    </source>
</evidence>
<dbReference type="PANTHER" id="PTHR41339">
    <property type="entry name" value="LIPL48"/>
    <property type="match status" value="1"/>
</dbReference>
<reference evidence="3" key="1">
    <citation type="journal article" date="2019" name="Int. J. Syst. Evol. Microbiol.">
        <title>The Global Catalogue of Microorganisms (GCM) 10K type strain sequencing project: providing services to taxonomists for standard genome sequencing and annotation.</title>
        <authorList>
            <consortium name="The Broad Institute Genomics Platform"/>
            <consortium name="The Broad Institute Genome Sequencing Center for Infectious Disease"/>
            <person name="Wu L."/>
            <person name="Ma J."/>
        </authorList>
    </citation>
    <scope>NUCLEOTIDE SEQUENCE [LARGE SCALE GENOMIC DNA]</scope>
    <source>
        <strain evidence="3">JCM 18283</strain>
    </source>
</reference>
<proteinExistence type="predicted"/>
<dbReference type="Proteomes" id="UP001501436">
    <property type="component" value="Unassembled WGS sequence"/>
</dbReference>
<organism evidence="2 3">
    <name type="scientific">Mucilaginibacter defluvii</name>
    <dbReference type="NCBI Taxonomy" id="1196019"/>
    <lineage>
        <taxon>Bacteria</taxon>
        <taxon>Pseudomonadati</taxon>
        <taxon>Bacteroidota</taxon>
        <taxon>Sphingobacteriia</taxon>
        <taxon>Sphingobacteriales</taxon>
        <taxon>Sphingobacteriaceae</taxon>
        <taxon>Mucilaginibacter</taxon>
    </lineage>
</organism>
<keyword evidence="3" id="KW-1185">Reference proteome</keyword>
<comment type="caution">
    <text evidence="2">The sequence shown here is derived from an EMBL/GenBank/DDBJ whole genome shotgun (WGS) entry which is preliminary data.</text>
</comment>
<accession>A0ABP9FTL0</accession>
<protein>
    <recommendedName>
        <fullName evidence="4">T9SS C-terminal target domain-containing protein</fullName>
    </recommendedName>
</protein>